<dbReference type="Pfam" id="PF00486">
    <property type="entry name" value="Trans_reg_C"/>
    <property type="match status" value="1"/>
</dbReference>
<feature type="modified residue" description="4-aspartylphosphate" evidence="6">
    <location>
        <position position="54"/>
    </location>
</feature>
<dbReference type="Pfam" id="PF00072">
    <property type="entry name" value="Response_reg"/>
    <property type="match status" value="1"/>
</dbReference>
<dbReference type="PANTHER" id="PTHR48111:SF40">
    <property type="entry name" value="PHOSPHATE REGULON TRANSCRIPTIONAL REGULATORY PROTEIN PHOB"/>
    <property type="match status" value="1"/>
</dbReference>
<name>A0ABW3PZJ9_9BACL</name>
<evidence type="ECO:0000256" key="5">
    <source>
        <dbReference type="ARBA" id="ARBA00023163"/>
    </source>
</evidence>
<dbReference type="Gene3D" id="6.10.250.690">
    <property type="match status" value="1"/>
</dbReference>
<feature type="domain" description="Response regulatory" evidence="8">
    <location>
        <begin position="5"/>
        <end position="120"/>
    </location>
</feature>
<dbReference type="PROSITE" id="PS50110">
    <property type="entry name" value="RESPONSE_REGULATORY"/>
    <property type="match status" value="1"/>
</dbReference>
<keyword evidence="3" id="KW-0805">Transcription regulation</keyword>
<dbReference type="Gene3D" id="3.40.50.2300">
    <property type="match status" value="1"/>
</dbReference>
<evidence type="ECO:0000256" key="4">
    <source>
        <dbReference type="ARBA" id="ARBA00023125"/>
    </source>
</evidence>
<keyword evidence="4 7" id="KW-0238">DNA-binding</keyword>
<dbReference type="PANTHER" id="PTHR48111">
    <property type="entry name" value="REGULATOR OF RPOS"/>
    <property type="match status" value="1"/>
</dbReference>
<keyword evidence="5" id="KW-0804">Transcription</keyword>
<dbReference type="SUPFAM" id="SSF52172">
    <property type="entry name" value="CheY-like"/>
    <property type="match status" value="1"/>
</dbReference>
<dbReference type="RefSeq" id="WP_379293870.1">
    <property type="nucleotide sequence ID" value="NZ_JBHTKX010000004.1"/>
</dbReference>
<evidence type="ECO:0000256" key="7">
    <source>
        <dbReference type="PROSITE-ProRule" id="PRU01091"/>
    </source>
</evidence>
<comment type="caution">
    <text evidence="10">The sequence shown here is derived from an EMBL/GenBank/DDBJ whole genome shotgun (WGS) entry which is preliminary data.</text>
</comment>
<dbReference type="PROSITE" id="PS51755">
    <property type="entry name" value="OMPR_PHOB"/>
    <property type="match status" value="1"/>
</dbReference>
<feature type="DNA-binding region" description="OmpR/PhoB-type" evidence="7">
    <location>
        <begin position="127"/>
        <end position="227"/>
    </location>
</feature>
<keyword evidence="2" id="KW-0902">Two-component regulatory system</keyword>
<dbReference type="InterPro" id="IPR001789">
    <property type="entry name" value="Sig_transdc_resp-reg_receiver"/>
</dbReference>
<feature type="domain" description="OmpR/PhoB-type" evidence="9">
    <location>
        <begin position="127"/>
        <end position="227"/>
    </location>
</feature>
<organism evidence="10 11">
    <name type="scientific">Paenibacillus provencensis</name>
    <dbReference type="NCBI Taxonomy" id="441151"/>
    <lineage>
        <taxon>Bacteria</taxon>
        <taxon>Bacillati</taxon>
        <taxon>Bacillota</taxon>
        <taxon>Bacilli</taxon>
        <taxon>Bacillales</taxon>
        <taxon>Paenibacillaceae</taxon>
        <taxon>Paenibacillus</taxon>
    </lineage>
</organism>
<evidence type="ECO:0000313" key="10">
    <source>
        <dbReference type="EMBL" id="MFD1130610.1"/>
    </source>
</evidence>
<sequence>MKGKNVLIIEDDRKIRRLLRIYLEKEGYEVLEAEDGLEGMAVFEKYDPCFVITDLMLPKVSGERVCEWIRKEQNSDVPLLMLTAKIEESDRIKGLKMGADDYVTKPFSPQEVVLRVDNVLRRTANRCSKISFRGLTLKPMRGEVKYNGQLITLTPHEFKLLYYLMRHPNQIVSREQMLRELYPNDEKLVVDRTVDVHVSKLREKLSVSGAEMDYIETVRGMGYRFGAK</sequence>
<accession>A0ABW3PZJ9</accession>
<protein>
    <submittedName>
        <fullName evidence="10">Response regulator transcription factor</fullName>
    </submittedName>
</protein>
<keyword evidence="1 6" id="KW-0597">Phosphoprotein</keyword>
<proteinExistence type="predicted"/>
<keyword evidence="11" id="KW-1185">Reference proteome</keyword>
<dbReference type="EMBL" id="JBHTKX010000004">
    <property type="protein sequence ID" value="MFD1130610.1"/>
    <property type="molecule type" value="Genomic_DNA"/>
</dbReference>
<evidence type="ECO:0000256" key="3">
    <source>
        <dbReference type="ARBA" id="ARBA00023015"/>
    </source>
</evidence>
<evidence type="ECO:0000313" key="11">
    <source>
        <dbReference type="Proteomes" id="UP001597169"/>
    </source>
</evidence>
<evidence type="ECO:0000259" key="8">
    <source>
        <dbReference type="PROSITE" id="PS50110"/>
    </source>
</evidence>
<dbReference type="SMART" id="SM00862">
    <property type="entry name" value="Trans_reg_C"/>
    <property type="match status" value="1"/>
</dbReference>
<dbReference type="CDD" id="cd17574">
    <property type="entry name" value="REC_OmpR"/>
    <property type="match status" value="1"/>
</dbReference>
<dbReference type="InterPro" id="IPR039420">
    <property type="entry name" value="WalR-like"/>
</dbReference>
<evidence type="ECO:0000259" key="9">
    <source>
        <dbReference type="PROSITE" id="PS51755"/>
    </source>
</evidence>
<dbReference type="Proteomes" id="UP001597169">
    <property type="component" value="Unassembled WGS sequence"/>
</dbReference>
<dbReference type="InterPro" id="IPR036388">
    <property type="entry name" value="WH-like_DNA-bd_sf"/>
</dbReference>
<dbReference type="InterPro" id="IPR001867">
    <property type="entry name" value="OmpR/PhoB-type_DNA-bd"/>
</dbReference>
<reference evidence="11" key="1">
    <citation type="journal article" date="2019" name="Int. J. Syst. Evol. Microbiol.">
        <title>The Global Catalogue of Microorganisms (GCM) 10K type strain sequencing project: providing services to taxonomists for standard genome sequencing and annotation.</title>
        <authorList>
            <consortium name="The Broad Institute Genomics Platform"/>
            <consortium name="The Broad Institute Genome Sequencing Center for Infectious Disease"/>
            <person name="Wu L."/>
            <person name="Ma J."/>
        </authorList>
    </citation>
    <scope>NUCLEOTIDE SEQUENCE [LARGE SCALE GENOMIC DNA]</scope>
    <source>
        <strain evidence="11">CCUG 53519</strain>
    </source>
</reference>
<dbReference type="InterPro" id="IPR011006">
    <property type="entry name" value="CheY-like_superfamily"/>
</dbReference>
<evidence type="ECO:0000256" key="2">
    <source>
        <dbReference type="ARBA" id="ARBA00023012"/>
    </source>
</evidence>
<dbReference type="SMART" id="SM00448">
    <property type="entry name" value="REC"/>
    <property type="match status" value="1"/>
</dbReference>
<dbReference type="CDD" id="cd00383">
    <property type="entry name" value="trans_reg_C"/>
    <property type="match status" value="1"/>
</dbReference>
<dbReference type="Gene3D" id="1.10.10.10">
    <property type="entry name" value="Winged helix-like DNA-binding domain superfamily/Winged helix DNA-binding domain"/>
    <property type="match status" value="1"/>
</dbReference>
<evidence type="ECO:0000256" key="1">
    <source>
        <dbReference type="ARBA" id="ARBA00022553"/>
    </source>
</evidence>
<evidence type="ECO:0000256" key="6">
    <source>
        <dbReference type="PROSITE-ProRule" id="PRU00169"/>
    </source>
</evidence>
<gene>
    <name evidence="10" type="ORF">ACFQ3J_20920</name>
</gene>